<evidence type="ECO:0000313" key="5">
    <source>
        <dbReference type="Proteomes" id="UP000663791"/>
    </source>
</evidence>
<dbReference type="AlphaFoldDB" id="A0A938YC68"/>
<organism evidence="4 5">
    <name type="scientific">Nocardioides faecalis</name>
    <dbReference type="NCBI Taxonomy" id="2803858"/>
    <lineage>
        <taxon>Bacteria</taxon>
        <taxon>Bacillati</taxon>
        <taxon>Actinomycetota</taxon>
        <taxon>Actinomycetes</taxon>
        <taxon>Propionibacteriales</taxon>
        <taxon>Nocardioidaceae</taxon>
        <taxon>Nocardioides</taxon>
    </lineage>
</organism>
<dbReference type="CDD" id="cd00657">
    <property type="entry name" value="Ferritin_like"/>
    <property type="match status" value="1"/>
</dbReference>
<dbReference type="Gene3D" id="1.20.1260.10">
    <property type="match status" value="1"/>
</dbReference>
<dbReference type="InterPro" id="IPR012347">
    <property type="entry name" value="Ferritin-like"/>
</dbReference>
<dbReference type="SUPFAM" id="SSF47240">
    <property type="entry name" value="Ferritin-like"/>
    <property type="match status" value="1"/>
</dbReference>
<sequence>MLEPPTRPLRRFLVAACLGTALLTASGCDAIDSVLDGGPDTPGAVEATAPALDSDSDLVEEVRSALVEAEALASAAGSSYAGLAPLASRYATLNRTHLAELDADLSASSGPTSPGQTASGTAQPPVGGSEAAARKEVLRTETALRERLLTASREAGSGALAQRFAAMAAAVAQLQGAAPADDGAALVGDDGLSPAAVDALQVVLAGEHAAVFVYGALAAQTSRTAQPALASALTRAYRAHQGRRDRLVAALSAAGATPVAAEPAYELPADLSTPSAVRTRARELEEAAASAYAYGVASTAGKLRAQLSGWLSDAAVRGVGLGAKPEPLPGL</sequence>
<evidence type="ECO:0000259" key="3">
    <source>
        <dbReference type="Pfam" id="PF14530"/>
    </source>
</evidence>
<feature type="chain" id="PRO_5037741032" evidence="2">
    <location>
        <begin position="31"/>
        <end position="331"/>
    </location>
</feature>
<keyword evidence="5" id="KW-1185">Reference proteome</keyword>
<dbReference type="Pfam" id="PF14530">
    <property type="entry name" value="DUF4439"/>
    <property type="match status" value="1"/>
</dbReference>
<gene>
    <name evidence="4" type="ORF">JK386_15550</name>
</gene>
<feature type="signal peptide" evidence="2">
    <location>
        <begin position="1"/>
        <end position="30"/>
    </location>
</feature>
<evidence type="ECO:0000313" key="4">
    <source>
        <dbReference type="EMBL" id="MBM9461316.1"/>
    </source>
</evidence>
<dbReference type="Proteomes" id="UP000663791">
    <property type="component" value="Unassembled WGS sequence"/>
</dbReference>
<accession>A0A938YC68</accession>
<feature type="compositionally biased region" description="Polar residues" evidence="1">
    <location>
        <begin position="106"/>
        <end position="122"/>
    </location>
</feature>
<dbReference type="InterPro" id="IPR029447">
    <property type="entry name" value="DUF4439"/>
</dbReference>
<reference evidence="4" key="1">
    <citation type="submission" date="2021-01" db="EMBL/GenBank/DDBJ databases">
        <title>Novel species in genus Nocardioides.</title>
        <authorList>
            <person name="Zhang G."/>
        </authorList>
    </citation>
    <scope>NUCLEOTIDE SEQUENCE</scope>
    <source>
        <strain evidence="4">Zg-536</strain>
    </source>
</reference>
<comment type="caution">
    <text evidence="4">The sequence shown here is derived from an EMBL/GenBank/DDBJ whole genome shotgun (WGS) entry which is preliminary data.</text>
</comment>
<dbReference type="PROSITE" id="PS51257">
    <property type="entry name" value="PROKAR_LIPOPROTEIN"/>
    <property type="match status" value="1"/>
</dbReference>
<evidence type="ECO:0000256" key="2">
    <source>
        <dbReference type="SAM" id="SignalP"/>
    </source>
</evidence>
<dbReference type="InterPro" id="IPR009078">
    <property type="entry name" value="Ferritin-like_SF"/>
</dbReference>
<feature type="region of interest" description="Disordered" evidence="1">
    <location>
        <begin position="105"/>
        <end position="134"/>
    </location>
</feature>
<evidence type="ECO:0000256" key="1">
    <source>
        <dbReference type="SAM" id="MobiDB-lite"/>
    </source>
</evidence>
<protein>
    <submittedName>
        <fullName evidence="4">DUF4439 domain-containing protein</fullName>
    </submittedName>
</protein>
<proteinExistence type="predicted"/>
<name>A0A938YC68_9ACTN</name>
<dbReference type="EMBL" id="JAERTX010000015">
    <property type="protein sequence ID" value="MBM9461316.1"/>
    <property type="molecule type" value="Genomic_DNA"/>
</dbReference>
<feature type="domain" description="DUF4439" evidence="3">
    <location>
        <begin position="199"/>
        <end position="331"/>
    </location>
</feature>
<keyword evidence="2" id="KW-0732">Signal</keyword>
<dbReference type="RefSeq" id="WP_205292624.1">
    <property type="nucleotide sequence ID" value="NZ_CP074406.1"/>
</dbReference>